<comment type="catalytic activity">
    <reaction evidence="8">
        <text>Couples ATP hydrolysis with the unwinding of duplex DNA by translocating in the 3'-5' direction.</text>
        <dbReference type="EC" id="5.6.2.4"/>
    </reaction>
</comment>
<dbReference type="InterPro" id="IPR014016">
    <property type="entry name" value="UvrD-like_ATP-bd"/>
</dbReference>
<comment type="caution">
    <text evidence="14">The sequence shown here is derived from an EMBL/GenBank/DDBJ whole genome shotgun (WGS) entry which is preliminary data.</text>
</comment>
<evidence type="ECO:0000256" key="8">
    <source>
        <dbReference type="ARBA" id="ARBA00034617"/>
    </source>
</evidence>
<evidence type="ECO:0000256" key="4">
    <source>
        <dbReference type="ARBA" id="ARBA00022806"/>
    </source>
</evidence>
<dbReference type="EMBL" id="JAZDWZ010000007">
    <property type="protein sequence ID" value="MEE3928461.1"/>
    <property type="molecule type" value="Genomic_DNA"/>
</dbReference>
<evidence type="ECO:0000256" key="2">
    <source>
        <dbReference type="ARBA" id="ARBA00022741"/>
    </source>
</evidence>
<evidence type="ECO:0000256" key="5">
    <source>
        <dbReference type="ARBA" id="ARBA00022840"/>
    </source>
</evidence>
<dbReference type="EC" id="5.6.2.4" evidence="9"/>
<dbReference type="Gene3D" id="1.10.10.160">
    <property type="match status" value="1"/>
</dbReference>
<feature type="domain" description="UvrD-like helicase ATP-binding" evidence="12">
    <location>
        <begin position="12"/>
        <end position="292"/>
    </location>
</feature>
<dbReference type="RefSeq" id="WP_330500873.1">
    <property type="nucleotide sequence ID" value="NZ_JAZDWZ010000007.1"/>
</dbReference>
<comment type="similarity">
    <text evidence="1">Belongs to the helicase family. UvrD subfamily.</text>
</comment>
<dbReference type="Gene3D" id="3.40.50.300">
    <property type="entry name" value="P-loop containing nucleotide triphosphate hydrolases"/>
    <property type="match status" value="2"/>
</dbReference>
<dbReference type="InterPro" id="IPR014017">
    <property type="entry name" value="DNA_helicase_UvrD-like_C"/>
</dbReference>
<keyword evidence="5 11" id="KW-0067">ATP-binding</keyword>
<evidence type="ECO:0000256" key="1">
    <source>
        <dbReference type="ARBA" id="ARBA00009922"/>
    </source>
</evidence>
<keyword evidence="7" id="KW-0413">Isomerase</keyword>
<evidence type="ECO:0000256" key="6">
    <source>
        <dbReference type="ARBA" id="ARBA00023125"/>
    </source>
</evidence>
<keyword evidence="6" id="KW-0238">DNA-binding</keyword>
<evidence type="ECO:0000256" key="7">
    <source>
        <dbReference type="ARBA" id="ARBA00023235"/>
    </source>
</evidence>
<dbReference type="PROSITE" id="PS51198">
    <property type="entry name" value="UVRD_HELICASE_ATP_BIND"/>
    <property type="match status" value="1"/>
</dbReference>
<feature type="domain" description="UvrD-like helicase C-terminal" evidence="13">
    <location>
        <begin position="293"/>
        <end position="566"/>
    </location>
</feature>
<keyword evidence="15" id="KW-1185">Reference proteome</keyword>
<proteinExistence type="inferred from homology"/>
<keyword evidence="3 11" id="KW-0378">Hydrolase</keyword>
<evidence type="ECO:0000259" key="12">
    <source>
        <dbReference type="PROSITE" id="PS51198"/>
    </source>
</evidence>
<dbReference type="Pfam" id="PF00580">
    <property type="entry name" value="UvrD-helicase"/>
    <property type="match status" value="1"/>
</dbReference>
<sequence>MDIKMQNISLLDDLNDHQKEAVQYFKSNLRIIAGAGSGKTKVLTRKVAYLINDLAIPPHDILAVTFTNKACNEMSERIRQYCGDLTSELKIKTFHSLCAEILRIEAKNLKIKSDFQIIDETDKKMLLQEIFKKLEISQSQISYSAMIRYISWAKNNKYSPKEMAYNLKNDEDNETIPKIYALYNRELKRKEILDFDDLIIKVEELFSTNEEIRDKWSKKFQFVLVDEFQDTSYLQYKIIKTLVGPNTHLTIVGDPDQTIYHWRGADVDLILNFENDYPNSKTIVLDTNYRSTKTILRAANKLIQNNHNRFNKDLHTPNPEGLEIEFFHAFNMEAEARWVVQKINELKKQKIQLKNIAILYRSNWYSQALEEALINENINHKIFNGVKFYQRSEIKDALAFLRVLYDGSDISFERIINVPSRGIGAVTLNALKKYANEVNMTLYAACVKNIKKLPIPESVIVKSLYPFLKTVIKYKKALKEFKISVVLKNFLDEIGFMKDIEDKSNLRGTAVENVKELLRSIETWEEKNPDKGVSDYLEMVSLLSAGDEYDNFTNYVSLMTVHSSKGLEFDNVFVVGMSEKIFPSHKGFKDPRDNSWLEEERRLAYVAITRAKQRLFISDSRGYLIGTNIEKEPSRFIEEMGIDLDKFIIVQPNAINENDEELSITNDDIIAGDVVSHTIFGEGTVLKVIGSDILVSFIRDGKERTLRKNHPAIKVISK</sequence>
<protein>
    <recommendedName>
        <fullName evidence="9">DNA 3'-5' helicase</fullName>
        <ecNumber evidence="9">5.6.2.4</ecNumber>
    </recommendedName>
</protein>
<evidence type="ECO:0000256" key="9">
    <source>
        <dbReference type="ARBA" id="ARBA00034808"/>
    </source>
</evidence>
<evidence type="ECO:0000256" key="11">
    <source>
        <dbReference type="PROSITE-ProRule" id="PRU00560"/>
    </source>
</evidence>
<reference evidence="14" key="1">
    <citation type="submission" date="2024-01" db="EMBL/GenBank/DDBJ databases">
        <title>Genome sequence of Mycoplasma ciconiae type strain DSM 25251.</title>
        <authorList>
            <person name="Spergser J."/>
        </authorList>
    </citation>
    <scope>NUCLEOTIDE SEQUENCE [LARGE SCALE GENOMIC DNA]</scope>
    <source>
        <strain evidence="14">DSM 25251</strain>
    </source>
</reference>
<dbReference type="CDD" id="cd18807">
    <property type="entry name" value="SF1_C_UvrD"/>
    <property type="match status" value="1"/>
</dbReference>
<evidence type="ECO:0000259" key="13">
    <source>
        <dbReference type="PROSITE" id="PS51217"/>
    </source>
</evidence>
<dbReference type="CDD" id="cd17932">
    <property type="entry name" value="DEXQc_UvrD"/>
    <property type="match status" value="1"/>
</dbReference>
<dbReference type="Pfam" id="PF13361">
    <property type="entry name" value="UvrD_C"/>
    <property type="match status" value="1"/>
</dbReference>
<feature type="binding site" evidence="11">
    <location>
        <begin position="33"/>
        <end position="40"/>
    </location>
    <ligand>
        <name>ATP</name>
        <dbReference type="ChEBI" id="CHEBI:30616"/>
    </ligand>
</feature>
<gene>
    <name evidence="14" type="ORF">V2E24_02640</name>
</gene>
<evidence type="ECO:0000256" key="3">
    <source>
        <dbReference type="ARBA" id="ARBA00022801"/>
    </source>
</evidence>
<accession>A0ABU7MN99</accession>
<dbReference type="SUPFAM" id="SSF52540">
    <property type="entry name" value="P-loop containing nucleoside triphosphate hydrolases"/>
    <property type="match status" value="1"/>
</dbReference>
<dbReference type="InterPro" id="IPR013986">
    <property type="entry name" value="DExx_box_DNA_helicase_dom_sf"/>
</dbReference>
<dbReference type="Proteomes" id="UP001344817">
    <property type="component" value="Unassembled WGS sequence"/>
</dbReference>
<dbReference type="PANTHER" id="PTHR11070">
    <property type="entry name" value="UVRD / RECB / PCRA DNA HELICASE FAMILY MEMBER"/>
    <property type="match status" value="1"/>
</dbReference>
<dbReference type="PANTHER" id="PTHR11070:SF2">
    <property type="entry name" value="ATP-DEPENDENT DNA HELICASE SRS2"/>
    <property type="match status" value="1"/>
</dbReference>
<evidence type="ECO:0000256" key="10">
    <source>
        <dbReference type="ARBA" id="ARBA00048988"/>
    </source>
</evidence>
<name>A0ABU7MN99_9BACT</name>
<keyword evidence="4 11" id="KW-0347">Helicase</keyword>
<evidence type="ECO:0000313" key="15">
    <source>
        <dbReference type="Proteomes" id="UP001344817"/>
    </source>
</evidence>
<comment type="catalytic activity">
    <reaction evidence="10">
        <text>ATP + H2O = ADP + phosphate + H(+)</text>
        <dbReference type="Rhea" id="RHEA:13065"/>
        <dbReference type="ChEBI" id="CHEBI:15377"/>
        <dbReference type="ChEBI" id="CHEBI:15378"/>
        <dbReference type="ChEBI" id="CHEBI:30616"/>
        <dbReference type="ChEBI" id="CHEBI:43474"/>
        <dbReference type="ChEBI" id="CHEBI:456216"/>
        <dbReference type="EC" id="5.6.2.4"/>
    </reaction>
</comment>
<dbReference type="PROSITE" id="PS51217">
    <property type="entry name" value="UVRD_HELICASE_CTER"/>
    <property type="match status" value="1"/>
</dbReference>
<organism evidence="14 15">
    <name type="scientific">Mycoplasmopsis ciconiae</name>
    <dbReference type="NCBI Taxonomy" id="561067"/>
    <lineage>
        <taxon>Bacteria</taxon>
        <taxon>Bacillati</taxon>
        <taxon>Mycoplasmatota</taxon>
        <taxon>Mycoplasmoidales</taxon>
        <taxon>Metamycoplasmataceae</taxon>
        <taxon>Mycoplasmopsis</taxon>
    </lineage>
</organism>
<keyword evidence="2 11" id="KW-0547">Nucleotide-binding</keyword>
<evidence type="ECO:0000313" key="14">
    <source>
        <dbReference type="EMBL" id="MEE3928461.1"/>
    </source>
</evidence>
<dbReference type="InterPro" id="IPR000212">
    <property type="entry name" value="DNA_helicase_UvrD/REP"/>
</dbReference>
<dbReference type="InterPro" id="IPR027417">
    <property type="entry name" value="P-loop_NTPase"/>
</dbReference>
<dbReference type="Gene3D" id="1.10.486.10">
    <property type="entry name" value="PCRA, domain 4"/>
    <property type="match status" value="1"/>
</dbReference>